<keyword evidence="2" id="KW-0472">Membrane</keyword>
<dbReference type="Gene3D" id="3.40.33.10">
    <property type="entry name" value="CAP"/>
    <property type="match status" value="1"/>
</dbReference>
<dbReference type="Proteomes" id="UP000179245">
    <property type="component" value="Unassembled WGS sequence"/>
</dbReference>
<evidence type="ECO:0000256" key="2">
    <source>
        <dbReference type="SAM" id="Phobius"/>
    </source>
</evidence>
<accession>A0A1G2QQY0</accession>
<evidence type="ECO:0000259" key="3">
    <source>
        <dbReference type="Pfam" id="PF00188"/>
    </source>
</evidence>
<feature type="compositionally biased region" description="Low complexity" evidence="1">
    <location>
        <begin position="213"/>
        <end position="235"/>
    </location>
</feature>
<keyword evidence="2" id="KW-1133">Transmembrane helix</keyword>
<gene>
    <name evidence="4" type="ORF">A2117_00905</name>
</gene>
<dbReference type="STRING" id="1802443.A2117_00905"/>
<dbReference type="SUPFAM" id="SSF55797">
    <property type="entry name" value="PR-1-like"/>
    <property type="match status" value="1"/>
</dbReference>
<organism evidence="4 5">
    <name type="scientific">Candidatus Wildermuthbacteria bacterium GWA2_46_15</name>
    <dbReference type="NCBI Taxonomy" id="1802443"/>
    <lineage>
        <taxon>Bacteria</taxon>
        <taxon>Candidatus Wildermuthiibacteriota</taxon>
    </lineage>
</organism>
<proteinExistence type="predicted"/>
<keyword evidence="2" id="KW-0812">Transmembrane</keyword>
<feature type="transmembrane region" description="Helical" evidence="2">
    <location>
        <begin position="270"/>
        <end position="287"/>
    </location>
</feature>
<evidence type="ECO:0000313" key="4">
    <source>
        <dbReference type="EMBL" id="OHA62392.1"/>
    </source>
</evidence>
<dbReference type="InterPro" id="IPR035940">
    <property type="entry name" value="CAP_sf"/>
</dbReference>
<feature type="region of interest" description="Disordered" evidence="1">
    <location>
        <begin position="199"/>
        <end position="243"/>
    </location>
</feature>
<dbReference type="PANTHER" id="PTHR31157:SF1">
    <property type="entry name" value="SCP DOMAIN-CONTAINING PROTEIN"/>
    <property type="match status" value="1"/>
</dbReference>
<evidence type="ECO:0000256" key="1">
    <source>
        <dbReference type="SAM" id="MobiDB-lite"/>
    </source>
</evidence>
<sequence>MEKIFTIKNLQPQLKFAFWPCPENEFHPLFLQRRFLIYYLLLFLVLRLIVFPFYFLFPSTSFFAEVVSSTLIELTNQDRQARGLATLKENPILTQAAYAKARDMIENDYFSHVSPDGLSPWYWFKKSGYNYQVAGENLAIGFLDSGEVEKAWNNSPSHQQNLLSPSYKEIGIAVVKGDFQGQETTLVVQFFGSPKSTPVLKPDVDKGTSGFKSPTSTPSTPGVSSSAPGVSPTPAVMAGETQKASEEKLSLPEEIIGFGVTQYDPLTSRLVSLFLLFLIGALIFNLFVSLAQGIKSRDLVLSTTFFILLFILSNFLDKQLIISLIPHNVIINGL</sequence>
<comment type="caution">
    <text evidence="4">The sequence shown here is derived from an EMBL/GenBank/DDBJ whole genome shotgun (WGS) entry which is preliminary data.</text>
</comment>
<feature type="transmembrane region" description="Helical" evidence="2">
    <location>
        <begin position="299"/>
        <end position="316"/>
    </location>
</feature>
<dbReference type="Pfam" id="PF00188">
    <property type="entry name" value="CAP"/>
    <property type="match status" value="1"/>
</dbReference>
<feature type="transmembrane region" description="Helical" evidence="2">
    <location>
        <begin position="36"/>
        <end position="57"/>
    </location>
</feature>
<reference evidence="4 5" key="1">
    <citation type="journal article" date="2016" name="Nat. Commun.">
        <title>Thousands of microbial genomes shed light on interconnected biogeochemical processes in an aquifer system.</title>
        <authorList>
            <person name="Anantharaman K."/>
            <person name="Brown C.T."/>
            <person name="Hug L.A."/>
            <person name="Sharon I."/>
            <person name="Castelle C.J."/>
            <person name="Probst A.J."/>
            <person name="Thomas B.C."/>
            <person name="Singh A."/>
            <person name="Wilkins M.J."/>
            <person name="Karaoz U."/>
            <person name="Brodie E.L."/>
            <person name="Williams K.H."/>
            <person name="Hubbard S.S."/>
            <person name="Banfield J.F."/>
        </authorList>
    </citation>
    <scope>NUCLEOTIDE SEQUENCE [LARGE SCALE GENOMIC DNA]</scope>
</reference>
<feature type="domain" description="SCP" evidence="3">
    <location>
        <begin position="73"/>
        <end position="188"/>
    </location>
</feature>
<dbReference type="PANTHER" id="PTHR31157">
    <property type="entry name" value="SCP DOMAIN-CONTAINING PROTEIN"/>
    <property type="match status" value="1"/>
</dbReference>
<dbReference type="CDD" id="cd05379">
    <property type="entry name" value="CAP_bacterial"/>
    <property type="match status" value="1"/>
</dbReference>
<dbReference type="EMBL" id="MHTO01000015">
    <property type="protein sequence ID" value="OHA62392.1"/>
    <property type="molecule type" value="Genomic_DNA"/>
</dbReference>
<dbReference type="InterPro" id="IPR014044">
    <property type="entry name" value="CAP_dom"/>
</dbReference>
<protein>
    <recommendedName>
        <fullName evidence="3">SCP domain-containing protein</fullName>
    </recommendedName>
</protein>
<name>A0A1G2QQY0_9BACT</name>
<dbReference type="AlphaFoldDB" id="A0A1G2QQY0"/>
<evidence type="ECO:0000313" key="5">
    <source>
        <dbReference type="Proteomes" id="UP000179245"/>
    </source>
</evidence>